<keyword evidence="2" id="KW-1003">Cell membrane</keyword>
<evidence type="ECO:0000313" key="9">
    <source>
        <dbReference type="Proteomes" id="UP000005286"/>
    </source>
</evidence>
<feature type="domain" description="ABC-2 type transporter transmembrane" evidence="7">
    <location>
        <begin position="23"/>
        <end position="359"/>
    </location>
</feature>
<dbReference type="InterPro" id="IPR013525">
    <property type="entry name" value="ABC2_TM"/>
</dbReference>
<dbReference type="GO" id="GO:0140359">
    <property type="term" value="F:ABC-type transporter activity"/>
    <property type="evidence" value="ECO:0007669"/>
    <property type="project" value="InterPro"/>
</dbReference>
<dbReference type="Pfam" id="PF12698">
    <property type="entry name" value="ABC2_membrane_3"/>
    <property type="match status" value="1"/>
</dbReference>
<evidence type="ECO:0000256" key="4">
    <source>
        <dbReference type="ARBA" id="ARBA00022989"/>
    </source>
</evidence>
<comment type="subcellular location">
    <subcellularLocation>
        <location evidence="1">Cell membrane</location>
        <topology evidence="1">Multi-pass membrane protein</topology>
    </subcellularLocation>
</comment>
<feature type="transmembrane region" description="Helical" evidence="6">
    <location>
        <begin position="255"/>
        <end position="274"/>
    </location>
</feature>
<evidence type="ECO:0000256" key="6">
    <source>
        <dbReference type="SAM" id="Phobius"/>
    </source>
</evidence>
<dbReference type="AlphaFoldDB" id="F0GVN3"/>
<evidence type="ECO:0000256" key="5">
    <source>
        <dbReference type="ARBA" id="ARBA00023136"/>
    </source>
</evidence>
<dbReference type="InterPro" id="IPR051449">
    <property type="entry name" value="ABC-2_transporter_component"/>
</dbReference>
<feature type="transmembrane region" description="Helical" evidence="6">
    <location>
        <begin position="219"/>
        <end position="243"/>
    </location>
</feature>
<reference evidence="8 9" key="1">
    <citation type="submission" date="2011-01" db="EMBL/GenBank/DDBJ databases">
        <authorList>
            <person name="Durkin A.S."/>
            <person name="Madupu R."/>
            <person name="Torralba M."/>
            <person name="Gillis M."/>
            <person name="Methe B."/>
            <person name="Sutton G."/>
            <person name="Nelson K.E."/>
        </authorList>
    </citation>
    <scope>NUCLEOTIDE SEQUENCE [LARGE SCALE GENOMIC DNA]</scope>
    <source>
        <strain evidence="8 9">ACS-065-V-Col13</strain>
    </source>
</reference>
<evidence type="ECO:0000256" key="1">
    <source>
        <dbReference type="ARBA" id="ARBA00004651"/>
    </source>
</evidence>
<accession>F0GVN3</accession>
<proteinExistence type="predicted"/>
<dbReference type="PATRIC" id="fig|879305.3.peg.865"/>
<name>F0GVN3_9FIRM</name>
<dbReference type="GO" id="GO:0005886">
    <property type="term" value="C:plasma membrane"/>
    <property type="evidence" value="ECO:0007669"/>
    <property type="project" value="UniProtKB-SubCell"/>
</dbReference>
<keyword evidence="3 6" id="KW-0812">Transmembrane</keyword>
<dbReference type="STRING" id="879305.HMPREF9290_1089"/>
<dbReference type="PANTHER" id="PTHR30294:SF29">
    <property type="entry name" value="MULTIDRUG ABC TRANSPORTER PERMEASE YBHS-RELATED"/>
    <property type="match status" value="1"/>
</dbReference>
<keyword evidence="9" id="KW-1185">Reference proteome</keyword>
<feature type="transmembrane region" description="Helical" evidence="6">
    <location>
        <begin position="178"/>
        <end position="198"/>
    </location>
</feature>
<keyword evidence="5 6" id="KW-0472">Membrane</keyword>
<dbReference type="RefSeq" id="WP_004834826.1">
    <property type="nucleotide sequence ID" value="NZ_AEXM01000017.1"/>
</dbReference>
<evidence type="ECO:0000313" key="8">
    <source>
        <dbReference type="EMBL" id="EGC82112.1"/>
    </source>
</evidence>
<gene>
    <name evidence="8" type="ORF">HMPREF9290_1089</name>
</gene>
<feature type="transmembrane region" description="Helical" evidence="6">
    <location>
        <begin position="339"/>
        <end position="361"/>
    </location>
</feature>
<dbReference type="EMBL" id="AEXM01000017">
    <property type="protein sequence ID" value="EGC82112.1"/>
    <property type="molecule type" value="Genomic_DNA"/>
</dbReference>
<evidence type="ECO:0000256" key="2">
    <source>
        <dbReference type="ARBA" id="ARBA00022475"/>
    </source>
</evidence>
<protein>
    <submittedName>
        <fullName evidence="8">ABC-2 type transporter</fullName>
    </submittedName>
</protein>
<dbReference type="Proteomes" id="UP000005286">
    <property type="component" value="Unassembled WGS sequence"/>
</dbReference>
<evidence type="ECO:0000259" key="7">
    <source>
        <dbReference type="Pfam" id="PF12698"/>
    </source>
</evidence>
<evidence type="ECO:0000256" key="3">
    <source>
        <dbReference type="ARBA" id="ARBA00022692"/>
    </source>
</evidence>
<comment type="caution">
    <text evidence="8">The sequence shown here is derived from an EMBL/GenBank/DDBJ whole genome shotgun (WGS) entry which is preliminary data.</text>
</comment>
<dbReference type="PANTHER" id="PTHR30294">
    <property type="entry name" value="MEMBRANE COMPONENT OF ABC TRANSPORTER YHHJ-RELATED"/>
    <property type="match status" value="1"/>
</dbReference>
<dbReference type="eggNOG" id="COG0842">
    <property type="taxonomic scope" value="Bacteria"/>
</dbReference>
<organism evidence="8 9">
    <name type="scientific">Anaerococcus prevotii ACS-065-V-Col13</name>
    <dbReference type="NCBI Taxonomy" id="879305"/>
    <lineage>
        <taxon>Bacteria</taxon>
        <taxon>Bacillati</taxon>
        <taxon>Bacillota</taxon>
        <taxon>Tissierellia</taxon>
        <taxon>Tissierellales</taxon>
        <taxon>Peptoniphilaceae</taxon>
        <taxon>Anaerococcus</taxon>
    </lineage>
</organism>
<feature type="transmembrane region" description="Helical" evidence="6">
    <location>
        <begin position="281"/>
        <end position="303"/>
    </location>
</feature>
<sequence>MIVFRNYFKIVRGHLKAIVLYALIFVLLVVFSNNSSNDTRNYIKARADIYIEDLDNSDLSRSFIDHLGRENNILDLEGKNIDDNLFYQIITVYIKIPKDFEKTRQVEIKTSPLDSYSIYVKDSINLFLDQIESYEKSGYDTSIAIKNTEEDFNKNVEVSLQNTSKSSLGENVLNYFNFLSYAFLNQIILVVSLISLTYKKKSIANRNSVAPISKFRENLEILLGNLVFALISWAIYIILFIVLNGMRAIDESFKLLLINSLVFVLVTVSLAVFISNVVDKGGVVTAVMNIFSLGSSFLAGVFVPQSLLSHKALTIGKLFPSFYYVANNELIFYNFDKEIYFKNIIILLGFGIILAILNLAIDRVKIKRLEK</sequence>
<keyword evidence="4 6" id="KW-1133">Transmembrane helix</keyword>